<keyword evidence="4" id="KW-1185">Reference proteome</keyword>
<evidence type="ECO:0000313" key="4">
    <source>
        <dbReference type="Proteomes" id="UP001139125"/>
    </source>
</evidence>
<reference evidence="3" key="1">
    <citation type="submission" date="2022-06" db="EMBL/GenBank/DDBJ databases">
        <title>Gracilimonas sp. CAU 1638 isolated from sea sediment.</title>
        <authorList>
            <person name="Kim W."/>
        </authorList>
    </citation>
    <scope>NUCLEOTIDE SEQUENCE</scope>
    <source>
        <strain evidence="3">CAU 1638</strain>
    </source>
</reference>
<evidence type="ECO:0000313" key="3">
    <source>
        <dbReference type="EMBL" id="MCP9290476.1"/>
    </source>
</evidence>
<evidence type="ECO:0000256" key="1">
    <source>
        <dbReference type="SAM" id="Coils"/>
    </source>
</evidence>
<feature type="coiled-coil region" evidence="1">
    <location>
        <begin position="199"/>
        <end position="226"/>
    </location>
</feature>
<dbReference type="InterPro" id="IPR013229">
    <property type="entry name" value="PEGA"/>
</dbReference>
<evidence type="ECO:0000259" key="2">
    <source>
        <dbReference type="Pfam" id="PF08308"/>
    </source>
</evidence>
<dbReference type="Proteomes" id="UP001139125">
    <property type="component" value="Unassembled WGS sequence"/>
</dbReference>
<proteinExistence type="predicted"/>
<sequence>MVDKKFENPHLIKRGDSVRINPGKSHITVVWRTINDHSFTINAKPGETVGRQIVHTFPPYPKTSYKAIIGEPNLTIITDPNSSIYFDGEYVGEHIAKVVALTGKHKLVIKHPEFGSLTKRIDTKIYEQTHIERYNKSPSDLSFATQLLPGAAYVSKKQNYRAGVTYGLLAGLSIQLFRQQKAYTNKKNEFSNWKQLYNRSQTTEELIEYREKAEKAQRNLDKISEKFNAYLLGLGAVYIISTLDGIRKPRQGYKHNSNNFYANASVSAVSIMDGIVPQLTLKFSLK</sequence>
<feature type="domain" description="PEGA" evidence="2">
    <location>
        <begin position="73"/>
        <end position="131"/>
    </location>
</feature>
<dbReference type="Pfam" id="PF08308">
    <property type="entry name" value="PEGA"/>
    <property type="match status" value="1"/>
</dbReference>
<dbReference type="RefSeq" id="WP_255132587.1">
    <property type="nucleotide sequence ID" value="NZ_JANDBC010000001.1"/>
</dbReference>
<keyword evidence="1" id="KW-0175">Coiled coil</keyword>
<gene>
    <name evidence="3" type="ORF">NM125_02635</name>
</gene>
<dbReference type="EMBL" id="JANDBC010000001">
    <property type="protein sequence ID" value="MCP9290476.1"/>
    <property type="molecule type" value="Genomic_DNA"/>
</dbReference>
<dbReference type="AlphaFoldDB" id="A0A9X2L1A0"/>
<organism evidence="3 4">
    <name type="scientific">Gracilimonas sediminicola</name>
    <dbReference type="NCBI Taxonomy" id="2952158"/>
    <lineage>
        <taxon>Bacteria</taxon>
        <taxon>Pseudomonadati</taxon>
        <taxon>Balneolota</taxon>
        <taxon>Balneolia</taxon>
        <taxon>Balneolales</taxon>
        <taxon>Balneolaceae</taxon>
        <taxon>Gracilimonas</taxon>
    </lineage>
</organism>
<comment type="caution">
    <text evidence="3">The sequence shown here is derived from an EMBL/GenBank/DDBJ whole genome shotgun (WGS) entry which is preliminary data.</text>
</comment>
<accession>A0A9X2L1A0</accession>
<protein>
    <submittedName>
        <fullName evidence="3">PEGA domain-containing protein</fullName>
    </submittedName>
</protein>
<name>A0A9X2L1A0_9BACT</name>